<evidence type="ECO:0000256" key="9">
    <source>
        <dbReference type="ARBA" id="ARBA00022679"/>
    </source>
</evidence>
<comment type="cofactor">
    <cofactor evidence="2">
        <name>[4Fe-4S] cluster</name>
        <dbReference type="ChEBI" id="CHEBI:49883"/>
    </cofactor>
</comment>
<evidence type="ECO:0000256" key="4">
    <source>
        <dbReference type="ARBA" id="ARBA00012438"/>
    </source>
</evidence>
<evidence type="ECO:0000256" key="3">
    <source>
        <dbReference type="ARBA" id="ARBA00004496"/>
    </source>
</evidence>
<dbReference type="PRINTS" id="PR00344">
    <property type="entry name" value="BCTRLSENSOR"/>
</dbReference>
<evidence type="ECO:0000313" key="22">
    <source>
        <dbReference type="Proteomes" id="UP001061302"/>
    </source>
</evidence>
<dbReference type="SUPFAM" id="SSF55874">
    <property type="entry name" value="ATPase domain of HSP90 chaperone/DNA topoisomerase II/histidine kinase"/>
    <property type="match status" value="1"/>
</dbReference>
<organism evidence="21 22">
    <name type="scientific">Chitiniphilus purpureus</name>
    <dbReference type="NCBI Taxonomy" id="2981137"/>
    <lineage>
        <taxon>Bacteria</taxon>
        <taxon>Pseudomonadati</taxon>
        <taxon>Pseudomonadota</taxon>
        <taxon>Betaproteobacteria</taxon>
        <taxon>Neisseriales</taxon>
        <taxon>Chitinibacteraceae</taxon>
        <taxon>Chitiniphilus</taxon>
    </lineage>
</organism>
<keyword evidence="15" id="KW-0902">Two-component regulatory system</keyword>
<keyword evidence="14" id="KW-0408">Iron</keyword>
<keyword evidence="10" id="KW-0479">Metal-binding</keyword>
<dbReference type="InterPro" id="IPR004358">
    <property type="entry name" value="Sig_transdc_His_kin-like_C"/>
</dbReference>
<evidence type="ECO:0000256" key="1">
    <source>
        <dbReference type="ARBA" id="ARBA00000085"/>
    </source>
</evidence>
<dbReference type="SMART" id="SM00387">
    <property type="entry name" value="HATPase_c"/>
    <property type="match status" value="1"/>
</dbReference>
<name>A0ABY6DHD8_9NEIS</name>
<dbReference type="InterPro" id="IPR050482">
    <property type="entry name" value="Sensor_HK_TwoCompSys"/>
</dbReference>
<dbReference type="RefSeq" id="WP_263123008.1">
    <property type="nucleotide sequence ID" value="NZ_CP106753.1"/>
</dbReference>
<dbReference type="InterPro" id="IPR003594">
    <property type="entry name" value="HATPase_dom"/>
</dbReference>
<keyword evidence="7" id="KW-0963">Cytoplasm</keyword>
<dbReference type="GO" id="GO:0016301">
    <property type="term" value="F:kinase activity"/>
    <property type="evidence" value="ECO:0007669"/>
    <property type="project" value="UniProtKB-KW"/>
</dbReference>
<dbReference type="CDD" id="cd16917">
    <property type="entry name" value="HATPase_UhpB-NarQ-NarX-like"/>
    <property type="match status" value="1"/>
</dbReference>
<keyword evidence="6" id="KW-0004">4Fe-4S</keyword>
<dbReference type="SUPFAM" id="SSF55781">
    <property type="entry name" value="GAF domain-like"/>
    <property type="match status" value="1"/>
</dbReference>
<evidence type="ECO:0000256" key="14">
    <source>
        <dbReference type="ARBA" id="ARBA00023004"/>
    </source>
</evidence>
<evidence type="ECO:0000256" key="5">
    <source>
        <dbReference type="ARBA" id="ARBA00017322"/>
    </source>
</evidence>
<dbReference type="InterPro" id="IPR011712">
    <property type="entry name" value="Sig_transdc_His_kin_sub3_dim/P"/>
</dbReference>
<feature type="domain" description="Histidine kinase" evidence="20">
    <location>
        <begin position="210"/>
        <end position="405"/>
    </location>
</feature>
<reference evidence="21" key="1">
    <citation type="submission" date="2022-10" db="EMBL/GenBank/DDBJ databases">
        <title>Chitiniphilus purpureus sp. nov., a novel chitin-degrading bacterium isolated from crawfish pond sediment.</title>
        <authorList>
            <person name="Li K."/>
        </authorList>
    </citation>
    <scope>NUCLEOTIDE SEQUENCE</scope>
    <source>
        <strain evidence="21">CD1</strain>
    </source>
</reference>
<comment type="function">
    <text evidence="17">Member of the two-component regulatory system NreB/NreC involved in the control of dissimilatory nitrate/nitrite reduction in response to oxygen. NreB functions as a direct oxygen sensor histidine kinase which is autophosphorylated, in the absence of oxygen, probably at the conserved histidine residue, and transfers its phosphate group probably to a conserved aspartate residue of NreC. NreB/NreC activates the expression of the nitrate (narGHJI) and nitrite (nir) reductase operons, as well as the putative nitrate transporter gene narT.</text>
</comment>
<accession>A0ABY6DHD8</accession>
<evidence type="ECO:0000256" key="16">
    <source>
        <dbReference type="ARBA" id="ARBA00023014"/>
    </source>
</evidence>
<dbReference type="Pfam" id="PF02518">
    <property type="entry name" value="HATPase_c"/>
    <property type="match status" value="1"/>
</dbReference>
<dbReference type="EMBL" id="CP106753">
    <property type="protein sequence ID" value="UXY13759.1"/>
    <property type="molecule type" value="Genomic_DNA"/>
</dbReference>
<feature type="coiled-coil region" evidence="19">
    <location>
        <begin position="179"/>
        <end position="209"/>
    </location>
</feature>
<dbReference type="PANTHER" id="PTHR24421">
    <property type="entry name" value="NITRATE/NITRITE SENSOR PROTEIN NARX-RELATED"/>
    <property type="match status" value="1"/>
</dbReference>
<dbReference type="Gene3D" id="3.30.565.10">
    <property type="entry name" value="Histidine kinase-like ATPase, C-terminal domain"/>
    <property type="match status" value="1"/>
</dbReference>
<dbReference type="Gene3D" id="3.30.450.40">
    <property type="match status" value="1"/>
</dbReference>
<evidence type="ECO:0000256" key="2">
    <source>
        <dbReference type="ARBA" id="ARBA00001966"/>
    </source>
</evidence>
<evidence type="ECO:0000256" key="6">
    <source>
        <dbReference type="ARBA" id="ARBA00022485"/>
    </source>
</evidence>
<evidence type="ECO:0000256" key="15">
    <source>
        <dbReference type="ARBA" id="ARBA00023012"/>
    </source>
</evidence>
<comment type="catalytic activity">
    <reaction evidence="1">
        <text>ATP + protein L-histidine = ADP + protein N-phospho-L-histidine.</text>
        <dbReference type="EC" id="2.7.13.3"/>
    </reaction>
</comment>
<proteinExistence type="predicted"/>
<evidence type="ECO:0000256" key="19">
    <source>
        <dbReference type="SAM" id="Coils"/>
    </source>
</evidence>
<dbReference type="InterPro" id="IPR005467">
    <property type="entry name" value="His_kinase_dom"/>
</dbReference>
<protein>
    <recommendedName>
        <fullName evidence="5">Oxygen sensor histidine kinase NreB</fullName>
        <ecNumber evidence="4">2.7.13.3</ecNumber>
    </recommendedName>
    <alternativeName>
        <fullName evidence="18">Nitrogen regulation protein B</fullName>
    </alternativeName>
</protein>
<keyword evidence="9" id="KW-0808">Transferase</keyword>
<evidence type="ECO:0000256" key="12">
    <source>
        <dbReference type="ARBA" id="ARBA00022777"/>
    </source>
</evidence>
<dbReference type="Gene3D" id="1.20.5.1930">
    <property type="match status" value="1"/>
</dbReference>
<keyword evidence="11" id="KW-0547">Nucleotide-binding</keyword>
<evidence type="ECO:0000259" key="20">
    <source>
        <dbReference type="PROSITE" id="PS50109"/>
    </source>
</evidence>
<sequence length="406" mass="43393">MPTPFTPPSDPLDPGASAHAWRNLYRAAEARAARLRLLVEAGHALGLPGDLPQLLGRALDHALAFSALDGGLVLLGTPGAREWQVGATRNASLAVSLPVLAPLLPAAQPLQSQDVLAGMLGDGPGAMLPVLLQLPLTTAESVPLGQLVLFSRTPRHRLETEDMAALRLLADSIAATVQRDRLLERLAERERQLAQLVEQLIDAQEAERRRVAHDLHDGLAQVAAAAHQRLQAFAERHAPRDKDARGALEITLGLTQRAVQEARSLISGLRPTVLDDFGLAHALRGEAEQLFSEGWPVSFEERLTQPRLPPVLETALFRIAQEALSNVRKHAGPCQVAVSLASVPGSVHLVIMDNGIGFDPQAARAHSCVGLSAMQERCALLGGALTLESQPGRGTRLSASLPLKEQ</sequence>
<keyword evidence="12 21" id="KW-0418">Kinase</keyword>
<keyword evidence="22" id="KW-1185">Reference proteome</keyword>
<dbReference type="EC" id="2.7.13.3" evidence="4"/>
<comment type="subcellular location">
    <subcellularLocation>
        <location evidence="3">Cytoplasm</location>
    </subcellularLocation>
</comment>
<dbReference type="InterPro" id="IPR036890">
    <property type="entry name" value="HATPase_C_sf"/>
</dbReference>
<keyword evidence="13" id="KW-0067">ATP-binding</keyword>
<evidence type="ECO:0000256" key="13">
    <source>
        <dbReference type="ARBA" id="ARBA00022840"/>
    </source>
</evidence>
<evidence type="ECO:0000256" key="11">
    <source>
        <dbReference type="ARBA" id="ARBA00022741"/>
    </source>
</evidence>
<evidence type="ECO:0000256" key="10">
    <source>
        <dbReference type="ARBA" id="ARBA00022723"/>
    </source>
</evidence>
<evidence type="ECO:0000256" key="7">
    <source>
        <dbReference type="ARBA" id="ARBA00022490"/>
    </source>
</evidence>
<dbReference type="PANTHER" id="PTHR24421:SF10">
    <property type="entry name" value="NITRATE_NITRITE SENSOR PROTEIN NARQ"/>
    <property type="match status" value="1"/>
</dbReference>
<evidence type="ECO:0000256" key="17">
    <source>
        <dbReference type="ARBA" id="ARBA00024827"/>
    </source>
</evidence>
<dbReference type="PROSITE" id="PS50109">
    <property type="entry name" value="HIS_KIN"/>
    <property type="match status" value="1"/>
</dbReference>
<evidence type="ECO:0000256" key="8">
    <source>
        <dbReference type="ARBA" id="ARBA00022553"/>
    </source>
</evidence>
<evidence type="ECO:0000313" key="21">
    <source>
        <dbReference type="EMBL" id="UXY13759.1"/>
    </source>
</evidence>
<keyword evidence="8" id="KW-0597">Phosphoprotein</keyword>
<keyword evidence="16" id="KW-0411">Iron-sulfur</keyword>
<evidence type="ECO:0000256" key="18">
    <source>
        <dbReference type="ARBA" id="ARBA00030800"/>
    </source>
</evidence>
<dbReference type="InterPro" id="IPR029016">
    <property type="entry name" value="GAF-like_dom_sf"/>
</dbReference>
<dbReference type="Pfam" id="PF07730">
    <property type="entry name" value="HisKA_3"/>
    <property type="match status" value="1"/>
</dbReference>
<keyword evidence="19" id="KW-0175">Coiled coil</keyword>
<dbReference type="Proteomes" id="UP001061302">
    <property type="component" value="Chromosome"/>
</dbReference>
<gene>
    <name evidence="21" type="ORF">N8I74_10540</name>
</gene>